<evidence type="ECO:0000256" key="1">
    <source>
        <dbReference type="SAM" id="MobiDB-lite"/>
    </source>
</evidence>
<name>A0ABX8ULT8_9BURK</name>
<reference evidence="2 3" key="1">
    <citation type="submission" date="2021-07" db="EMBL/GenBank/DDBJ databases">
        <title>Paraburkholderia edwinii protects Aspergillus sp. from phenazines by acting as a toxin sponge.</title>
        <authorList>
            <person name="Dahlstrom K.M."/>
            <person name="Newman D.K."/>
        </authorList>
    </citation>
    <scope>NUCLEOTIDE SEQUENCE [LARGE SCALE GENOMIC DNA]</scope>
    <source>
        <strain evidence="2 3">Pe01</strain>
    </source>
</reference>
<dbReference type="EMBL" id="CP080095">
    <property type="protein sequence ID" value="QYD67928.1"/>
    <property type="molecule type" value="Genomic_DNA"/>
</dbReference>
<feature type="region of interest" description="Disordered" evidence="1">
    <location>
        <begin position="1"/>
        <end position="73"/>
    </location>
</feature>
<accession>A0ABX8ULT8</accession>
<dbReference type="Proteomes" id="UP000826462">
    <property type="component" value="Chromosome 1"/>
</dbReference>
<protein>
    <submittedName>
        <fullName evidence="2">Uncharacterized protein</fullName>
    </submittedName>
</protein>
<gene>
    <name evidence="2" type="ORF">KZJ38_16670</name>
</gene>
<evidence type="ECO:0000313" key="2">
    <source>
        <dbReference type="EMBL" id="QYD67928.1"/>
    </source>
</evidence>
<sequence>MATQRDMQRTPDNRPDAGDPREEDDSPATGVGKDDDADVPGTNPDDDVPDEETPAEPSPGDANPDKPASQNRP</sequence>
<feature type="compositionally biased region" description="Basic and acidic residues" evidence="1">
    <location>
        <begin position="1"/>
        <end position="20"/>
    </location>
</feature>
<organism evidence="2 3">
    <name type="scientific">Paraburkholderia edwinii</name>
    <dbReference type="NCBI Taxonomy" id="2861782"/>
    <lineage>
        <taxon>Bacteria</taxon>
        <taxon>Pseudomonadati</taxon>
        <taxon>Pseudomonadota</taxon>
        <taxon>Betaproteobacteria</taxon>
        <taxon>Burkholderiales</taxon>
        <taxon>Burkholderiaceae</taxon>
        <taxon>Paraburkholderia</taxon>
    </lineage>
</organism>
<proteinExistence type="predicted"/>
<keyword evidence="3" id="KW-1185">Reference proteome</keyword>
<feature type="compositionally biased region" description="Acidic residues" evidence="1">
    <location>
        <begin position="44"/>
        <end position="54"/>
    </location>
</feature>
<evidence type="ECO:0000313" key="3">
    <source>
        <dbReference type="Proteomes" id="UP000826462"/>
    </source>
</evidence>